<evidence type="ECO:0000256" key="3">
    <source>
        <dbReference type="ARBA" id="ARBA00023237"/>
    </source>
</evidence>
<dbReference type="InterPro" id="IPR037873">
    <property type="entry name" value="BamE-like"/>
</dbReference>
<comment type="function">
    <text evidence="4">Part of the outer membrane protein assembly complex, which is involved in assembly and insertion of beta-barrel proteins into the outer membrane.</text>
</comment>
<dbReference type="GO" id="GO:1990063">
    <property type="term" value="C:Bam protein complex"/>
    <property type="evidence" value="ECO:0007669"/>
    <property type="project" value="TreeGrafter"/>
</dbReference>
<comment type="similarity">
    <text evidence="4">Belongs to the BamE family.</text>
</comment>
<feature type="domain" description="Outer membrane protein assembly factor BamE" evidence="5">
    <location>
        <begin position="35"/>
        <end position="102"/>
    </location>
</feature>
<keyword evidence="4" id="KW-0564">Palmitate</keyword>
<dbReference type="PROSITE" id="PS51257">
    <property type="entry name" value="PROKAR_LIPOPROTEIN"/>
    <property type="match status" value="1"/>
</dbReference>
<keyword evidence="2 4" id="KW-0472">Membrane</keyword>
<sequence>MQYNKPLLTWLVAAIMTIFLSGCSSWVYRINVPQGNFLEQSDVDKLRIDMTKEQVMFVLGTPVAKDAFNSSKWHYSYVFNIDRDSEIRKSLVVHFENDKLVSLTGDFDTPAEFNTPLNN</sequence>
<dbReference type="GO" id="GO:0030674">
    <property type="term" value="F:protein-macromolecule adaptor activity"/>
    <property type="evidence" value="ECO:0007669"/>
    <property type="project" value="TreeGrafter"/>
</dbReference>
<dbReference type="PANTHER" id="PTHR37482:SF1">
    <property type="entry name" value="OUTER MEMBRANE PROTEIN ASSEMBLY FACTOR BAME"/>
    <property type="match status" value="1"/>
</dbReference>
<gene>
    <name evidence="4" type="primary">bamE</name>
    <name evidence="6" type="ORF">JF50_07140</name>
</gene>
<dbReference type="Pfam" id="PF04355">
    <property type="entry name" value="BamE"/>
    <property type="match status" value="1"/>
</dbReference>
<evidence type="ECO:0000313" key="6">
    <source>
        <dbReference type="EMBL" id="KID58433.1"/>
    </source>
</evidence>
<evidence type="ECO:0000259" key="5">
    <source>
        <dbReference type="Pfam" id="PF04355"/>
    </source>
</evidence>
<comment type="subunit">
    <text evidence="4">Part of the Bam complex.</text>
</comment>
<comment type="subcellular location">
    <subcellularLocation>
        <location evidence="4">Cell outer membrane</location>
        <topology evidence="4">Lipid-anchor</topology>
    </subcellularLocation>
</comment>
<evidence type="ECO:0000256" key="4">
    <source>
        <dbReference type="HAMAP-Rule" id="MF_00925"/>
    </source>
</evidence>
<dbReference type="GO" id="GO:0043165">
    <property type="term" value="P:Gram-negative-bacterium-type cell outer membrane assembly"/>
    <property type="evidence" value="ECO:0007669"/>
    <property type="project" value="UniProtKB-UniRule"/>
</dbReference>
<proteinExistence type="inferred from homology"/>
<accession>A0A0C1MUC1</accession>
<dbReference type="InterPro" id="IPR007450">
    <property type="entry name" value="BamE_dom"/>
</dbReference>
<dbReference type="PANTHER" id="PTHR37482">
    <property type="entry name" value="OUTER MEMBRANE PROTEIN ASSEMBLY FACTOR BAME"/>
    <property type="match status" value="1"/>
</dbReference>
<dbReference type="OrthoDB" id="9808250at2"/>
<dbReference type="GO" id="GO:0051205">
    <property type="term" value="P:protein insertion into membrane"/>
    <property type="evidence" value="ECO:0007669"/>
    <property type="project" value="UniProtKB-UniRule"/>
</dbReference>
<dbReference type="RefSeq" id="WP_039608722.1">
    <property type="nucleotide sequence ID" value="NZ_JWIC01000004.1"/>
</dbReference>
<dbReference type="AlphaFoldDB" id="A0A0C1MUC1"/>
<comment type="caution">
    <text evidence="6">The sequence shown here is derived from an EMBL/GenBank/DDBJ whole genome shotgun (WGS) entry which is preliminary data.</text>
</comment>
<reference evidence="6 7" key="1">
    <citation type="submission" date="2014-12" db="EMBL/GenBank/DDBJ databases">
        <title>Draft Genome Sequence of Pseudoalteromonas luteoviolacea HI1.</title>
        <authorList>
            <person name="Asahina A.Y."/>
            <person name="Hadfield M.G."/>
        </authorList>
    </citation>
    <scope>NUCLEOTIDE SEQUENCE [LARGE SCALE GENOMIC DNA]</scope>
    <source>
        <strain evidence="6 7">HI1</strain>
    </source>
</reference>
<dbReference type="Gene3D" id="3.30.1450.10">
    <property type="match status" value="1"/>
</dbReference>
<dbReference type="EMBL" id="JWIC01000004">
    <property type="protein sequence ID" value="KID58433.1"/>
    <property type="molecule type" value="Genomic_DNA"/>
</dbReference>
<dbReference type="HAMAP" id="MF_00925">
    <property type="entry name" value="OM_assembly_BamE"/>
    <property type="match status" value="1"/>
</dbReference>
<dbReference type="InterPro" id="IPR026592">
    <property type="entry name" value="BamE"/>
</dbReference>
<organism evidence="6 7">
    <name type="scientific">Pseudoalteromonas luteoviolacea</name>
    <dbReference type="NCBI Taxonomy" id="43657"/>
    <lineage>
        <taxon>Bacteria</taxon>
        <taxon>Pseudomonadati</taxon>
        <taxon>Pseudomonadota</taxon>
        <taxon>Gammaproteobacteria</taxon>
        <taxon>Alteromonadales</taxon>
        <taxon>Pseudoalteromonadaceae</taxon>
        <taxon>Pseudoalteromonas</taxon>
    </lineage>
</organism>
<evidence type="ECO:0000313" key="7">
    <source>
        <dbReference type="Proteomes" id="UP000031327"/>
    </source>
</evidence>
<dbReference type="Proteomes" id="UP000031327">
    <property type="component" value="Unassembled WGS sequence"/>
</dbReference>
<keyword evidence="1 4" id="KW-0732">Signal</keyword>
<name>A0A0C1MUC1_9GAMM</name>
<evidence type="ECO:0000256" key="2">
    <source>
        <dbReference type="ARBA" id="ARBA00023136"/>
    </source>
</evidence>
<keyword evidence="4" id="KW-0449">Lipoprotein</keyword>
<keyword evidence="3 4" id="KW-0998">Cell outer membrane</keyword>
<protein>
    <recommendedName>
        <fullName evidence="4">Outer membrane protein assembly factor BamE</fullName>
    </recommendedName>
</protein>
<evidence type="ECO:0000256" key="1">
    <source>
        <dbReference type="ARBA" id="ARBA00022729"/>
    </source>
</evidence>